<dbReference type="SMART" id="SM00418">
    <property type="entry name" value="HTH_ARSR"/>
    <property type="match status" value="1"/>
</dbReference>
<evidence type="ECO:0000256" key="2">
    <source>
        <dbReference type="ARBA" id="ARBA00023125"/>
    </source>
</evidence>
<keyword evidence="2" id="KW-0238">DNA-binding</keyword>
<dbReference type="CDD" id="cd00090">
    <property type="entry name" value="HTH_ARSR"/>
    <property type="match status" value="1"/>
</dbReference>
<evidence type="ECO:0000313" key="5">
    <source>
        <dbReference type="EMBL" id="MBF4762723.1"/>
    </source>
</evidence>
<proteinExistence type="predicted"/>
<keyword evidence="1" id="KW-0805">Transcription regulation</keyword>
<dbReference type="PROSITE" id="PS50987">
    <property type="entry name" value="HTH_ARSR_2"/>
    <property type="match status" value="1"/>
</dbReference>
<accession>A0A930VA58</accession>
<dbReference type="EMBL" id="JADKPN010000002">
    <property type="protein sequence ID" value="MBF4762723.1"/>
    <property type="molecule type" value="Genomic_DNA"/>
</dbReference>
<keyword evidence="3" id="KW-0804">Transcription</keyword>
<reference evidence="5" key="1">
    <citation type="submission" date="2020-11" db="EMBL/GenBank/DDBJ databases">
        <title>Nocardioides sp. nov., isolated from Soil of Cynanchum wilfordii Hemsley rhizosphere.</title>
        <authorList>
            <person name="Lee J.-S."/>
            <person name="Suh M.K."/>
            <person name="Kim J.-S."/>
        </authorList>
    </citation>
    <scope>NUCLEOTIDE SEQUENCE</scope>
    <source>
        <strain evidence="5">KCTC 19275</strain>
    </source>
</reference>
<name>A0A930VA58_9ACTN</name>
<protein>
    <submittedName>
        <fullName evidence="5">Winged helix-turn-helix transcriptional regulator</fullName>
    </submittedName>
</protein>
<evidence type="ECO:0000259" key="4">
    <source>
        <dbReference type="PROSITE" id="PS50987"/>
    </source>
</evidence>
<dbReference type="RefSeq" id="WP_194705908.1">
    <property type="nucleotide sequence ID" value="NZ_JADKPN010000002.1"/>
</dbReference>
<dbReference type="InterPro" id="IPR036390">
    <property type="entry name" value="WH_DNA-bd_sf"/>
</dbReference>
<dbReference type="Gene3D" id="1.10.10.10">
    <property type="entry name" value="Winged helix-like DNA-binding domain superfamily/Winged helix DNA-binding domain"/>
    <property type="match status" value="1"/>
</dbReference>
<evidence type="ECO:0000256" key="1">
    <source>
        <dbReference type="ARBA" id="ARBA00023015"/>
    </source>
</evidence>
<dbReference type="InterPro" id="IPR011991">
    <property type="entry name" value="ArsR-like_HTH"/>
</dbReference>
<dbReference type="PANTHER" id="PTHR33154">
    <property type="entry name" value="TRANSCRIPTIONAL REGULATOR, ARSR FAMILY"/>
    <property type="match status" value="1"/>
</dbReference>
<dbReference type="InterPro" id="IPR051081">
    <property type="entry name" value="HTH_MetalResp_TranReg"/>
</dbReference>
<dbReference type="SUPFAM" id="SSF46785">
    <property type="entry name" value="Winged helix' DNA-binding domain"/>
    <property type="match status" value="1"/>
</dbReference>
<comment type="caution">
    <text evidence="5">The sequence shown here is derived from an EMBL/GenBank/DDBJ whole genome shotgun (WGS) entry which is preliminary data.</text>
</comment>
<gene>
    <name evidence="5" type="ORF">ISU07_06255</name>
</gene>
<dbReference type="InterPro" id="IPR036388">
    <property type="entry name" value="WH-like_DNA-bd_sf"/>
</dbReference>
<dbReference type="PANTHER" id="PTHR33154:SF33">
    <property type="entry name" value="TRANSCRIPTIONAL REPRESSOR SDPR"/>
    <property type="match status" value="1"/>
</dbReference>
<evidence type="ECO:0000313" key="6">
    <source>
        <dbReference type="Proteomes" id="UP000640489"/>
    </source>
</evidence>
<sequence>MTSAAQGIADEPDDGLDDVFNVLAQPVRRRILRAVSTTERSVTDLHELVGLPQPVVSRHLAQMRAAGLVDVRPVGTRRLYSVRTEGLQPVEDFLRVLWPTRLEALRDLVIADLDEQGSADAD</sequence>
<dbReference type="GO" id="GO:0003677">
    <property type="term" value="F:DNA binding"/>
    <property type="evidence" value="ECO:0007669"/>
    <property type="project" value="UniProtKB-KW"/>
</dbReference>
<dbReference type="InterPro" id="IPR001845">
    <property type="entry name" value="HTH_ArsR_DNA-bd_dom"/>
</dbReference>
<organism evidence="5 6">
    <name type="scientific">Nocardioides islandensis</name>
    <dbReference type="NCBI Taxonomy" id="433663"/>
    <lineage>
        <taxon>Bacteria</taxon>
        <taxon>Bacillati</taxon>
        <taxon>Actinomycetota</taxon>
        <taxon>Actinomycetes</taxon>
        <taxon>Propionibacteriales</taxon>
        <taxon>Nocardioidaceae</taxon>
        <taxon>Nocardioides</taxon>
    </lineage>
</organism>
<keyword evidence="6" id="KW-1185">Reference proteome</keyword>
<dbReference type="Proteomes" id="UP000640489">
    <property type="component" value="Unassembled WGS sequence"/>
</dbReference>
<dbReference type="Pfam" id="PF12840">
    <property type="entry name" value="HTH_20"/>
    <property type="match status" value="1"/>
</dbReference>
<evidence type="ECO:0000256" key="3">
    <source>
        <dbReference type="ARBA" id="ARBA00023163"/>
    </source>
</evidence>
<dbReference type="GO" id="GO:0003700">
    <property type="term" value="F:DNA-binding transcription factor activity"/>
    <property type="evidence" value="ECO:0007669"/>
    <property type="project" value="InterPro"/>
</dbReference>
<dbReference type="AlphaFoldDB" id="A0A930VA58"/>
<dbReference type="PRINTS" id="PR00778">
    <property type="entry name" value="HTHARSR"/>
</dbReference>
<feature type="domain" description="HTH arsR-type" evidence="4">
    <location>
        <begin position="8"/>
        <end position="105"/>
    </location>
</feature>
<dbReference type="NCBIfam" id="NF033788">
    <property type="entry name" value="HTH_metalloreg"/>
    <property type="match status" value="1"/>
</dbReference>